<feature type="region of interest" description="Disordered" evidence="2">
    <location>
        <begin position="255"/>
        <end position="303"/>
    </location>
</feature>
<sequence>FEDVIQIRGTQLQRILTEVNSTKTIYTSKEILIEKVNQQRLVIKEQKEIIINLKECLNKKIKNEEEEISIEMANITQVVSEKPLYNTQELLANHKTINPITGENWFFISDSTHLFKKLRNNLTKSHTEHTLSKEVEDVLESIEKLKEISKGTKKLGPKTWISSQYQFDLILSINDMLKGLFGTICELGKDSSTHTYKSYGYSLNKYQLSSLFSREDFLAITNLNGSSIQRLVAYLLLQKINESLLEEVSIPDDSLNSNLESSDGGEDENCSYDEDVNDNNDNEDNNGNFSDNEEEDDEYNIFR</sequence>
<dbReference type="OrthoDB" id="2429640at2759"/>
<feature type="compositionally biased region" description="Acidic residues" evidence="2">
    <location>
        <begin position="263"/>
        <end position="284"/>
    </location>
</feature>
<comment type="caution">
    <text evidence="3">The sequence shown here is derived from an EMBL/GenBank/DDBJ whole genome shotgun (WGS) entry which is preliminary data.</text>
</comment>
<evidence type="ECO:0000313" key="4">
    <source>
        <dbReference type="Proteomes" id="UP000789706"/>
    </source>
</evidence>
<organism evidence="3 4">
    <name type="scientific">Diversispora eburnea</name>
    <dbReference type="NCBI Taxonomy" id="1213867"/>
    <lineage>
        <taxon>Eukaryota</taxon>
        <taxon>Fungi</taxon>
        <taxon>Fungi incertae sedis</taxon>
        <taxon>Mucoromycota</taxon>
        <taxon>Glomeromycotina</taxon>
        <taxon>Glomeromycetes</taxon>
        <taxon>Diversisporales</taxon>
        <taxon>Diversisporaceae</taxon>
        <taxon>Diversispora</taxon>
    </lineage>
</organism>
<dbReference type="Proteomes" id="UP000789706">
    <property type="component" value="Unassembled WGS sequence"/>
</dbReference>
<protein>
    <submittedName>
        <fullName evidence="3">2806_t:CDS:1</fullName>
    </submittedName>
</protein>
<reference evidence="3" key="1">
    <citation type="submission" date="2021-06" db="EMBL/GenBank/DDBJ databases">
        <authorList>
            <person name="Kallberg Y."/>
            <person name="Tangrot J."/>
            <person name="Rosling A."/>
        </authorList>
    </citation>
    <scope>NUCLEOTIDE SEQUENCE</scope>
    <source>
        <strain evidence="3">AZ414A</strain>
    </source>
</reference>
<keyword evidence="4" id="KW-1185">Reference proteome</keyword>
<accession>A0A9N9CDS5</accession>
<evidence type="ECO:0000256" key="2">
    <source>
        <dbReference type="SAM" id="MobiDB-lite"/>
    </source>
</evidence>
<evidence type="ECO:0000256" key="1">
    <source>
        <dbReference type="SAM" id="Coils"/>
    </source>
</evidence>
<feature type="compositionally biased region" description="Acidic residues" evidence="2">
    <location>
        <begin position="291"/>
        <end position="303"/>
    </location>
</feature>
<proteinExistence type="predicted"/>
<feature type="coiled-coil region" evidence="1">
    <location>
        <begin position="47"/>
        <end position="74"/>
    </location>
</feature>
<gene>
    <name evidence="3" type="ORF">DEBURN_LOCUS9391</name>
</gene>
<evidence type="ECO:0000313" key="3">
    <source>
        <dbReference type="EMBL" id="CAG8598207.1"/>
    </source>
</evidence>
<feature type="non-terminal residue" evidence="3">
    <location>
        <position position="1"/>
    </location>
</feature>
<dbReference type="AlphaFoldDB" id="A0A9N9CDS5"/>
<name>A0A9N9CDS5_9GLOM</name>
<dbReference type="EMBL" id="CAJVPK010001780">
    <property type="protein sequence ID" value="CAG8598207.1"/>
    <property type="molecule type" value="Genomic_DNA"/>
</dbReference>
<keyword evidence="1" id="KW-0175">Coiled coil</keyword>